<comment type="caution">
    <text evidence="2">The sequence shown here is derived from an EMBL/GenBank/DDBJ whole genome shotgun (WGS) entry which is preliminary data.</text>
</comment>
<dbReference type="InterPro" id="IPR043128">
    <property type="entry name" value="Rev_trsase/Diguanyl_cyclase"/>
</dbReference>
<evidence type="ECO:0000313" key="2">
    <source>
        <dbReference type="EMBL" id="PFX11095.1"/>
    </source>
</evidence>
<dbReference type="Pfam" id="PF08388">
    <property type="entry name" value="GIIM"/>
    <property type="match status" value="1"/>
</dbReference>
<dbReference type="STRING" id="50429.A0A2B4R461"/>
<dbReference type="InterPro" id="IPR051083">
    <property type="entry name" value="GrpII_Intron_Splice-Mob/Def"/>
</dbReference>
<dbReference type="Gene3D" id="3.30.70.270">
    <property type="match status" value="1"/>
</dbReference>
<feature type="domain" description="Reverse transcriptase" evidence="1">
    <location>
        <begin position="73"/>
        <end position="301"/>
    </location>
</feature>
<evidence type="ECO:0000313" key="3">
    <source>
        <dbReference type="Proteomes" id="UP000225706"/>
    </source>
</evidence>
<dbReference type="PANTHER" id="PTHR34047">
    <property type="entry name" value="NUCLEAR INTRON MATURASE 1, MITOCHONDRIAL-RELATED"/>
    <property type="match status" value="1"/>
</dbReference>
<protein>
    <recommendedName>
        <fullName evidence="1">Reverse transcriptase domain-containing protein</fullName>
    </recommendedName>
</protein>
<dbReference type="PANTHER" id="PTHR34047:SF8">
    <property type="entry name" value="PROTEIN YKFC"/>
    <property type="match status" value="1"/>
</dbReference>
<dbReference type="SUPFAM" id="SSF56672">
    <property type="entry name" value="DNA/RNA polymerases"/>
    <property type="match status" value="1"/>
</dbReference>
<name>A0A2B4R461_STYPI</name>
<dbReference type="EMBL" id="LSMT01003744">
    <property type="protein sequence ID" value="PFX11095.1"/>
    <property type="molecule type" value="Genomic_DNA"/>
</dbReference>
<dbReference type="InterPro" id="IPR000477">
    <property type="entry name" value="RT_dom"/>
</dbReference>
<dbReference type="InterPro" id="IPR043502">
    <property type="entry name" value="DNA/RNA_pol_sf"/>
</dbReference>
<dbReference type="Pfam" id="PF00078">
    <property type="entry name" value="RVT_1"/>
    <property type="match status" value="1"/>
</dbReference>
<reference evidence="3" key="1">
    <citation type="journal article" date="2017" name="bioRxiv">
        <title>Comparative analysis of the genomes of Stylophora pistillata and Acropora digitifera provides evidence for extensive differences between species of corals.</title>
        <authorList>
            <person name="Voolstra C.R."/>
            <person name="Li Y."/>
            <person name="Liew Y.J."/>
            <person name="Baumgarten S."/>
            <person name="Zoccola D."/>
            <person name="Flot J.-F."/>
            <person name="Tambutte S."/>
            <person name="Allemand D."/>
            <person name="Aranda M."/>
        </authorList>
    </citation>
    <scope>NUCLEOTIDE SEQUENCE [LARGE SCALE GENOMIC DNA]</scope>
</reference>
<dbReference type="InterPro" id="IPR030931">
    <property type="entry name" value="Group_II_RT_mat"/>
</dbReference>
<keyword evidence="3" id="KW-1185">Reference proteome</keyword>
<gene>
    <name evidence="2" type="primary">ykfC</name>
    <name evidence="2" type="ORF">AWC38_SpisGene25430</name>
</gene>
<dbReference type="Proteomes" id="UP000225706">
    <property type="component" value="Unassembled WGS sequence"/>
</dbReference>
<dbReference type="InterPro" id="IPR013597">
    <property type="entry name" value="Mat_intron_G2"/>
</dbReference>
<organism evidence="2 3">
    <name type="scientific">Stylophora pistillata</name>
    <name type="common">Smooth cauliflower coral</name>
    <dbReference type="NCBI Taxonomy" id="50429"/>
    <lineage>
        <taxon>Eukaryota</taxon>
        <taxon>Metazoa</taxon>
        <taxon>Cnidaria</taxon>
        <taxon>Anthozoa</taxon>
        <taxon>Hexacorallia</taxon>
        <taxon>Scleractinia</taxon>
        <taxon>Astrocoeniina</taxon>
        <taxon>Pocilloporidae</taxon>
        <taxon>Stylophora</taxon>
    </lineage>
</organism>
<feature type="non-terminal residue" evidence="2">
    <location>
        <position position="396"/>
    </location>
</feature>
<evidence type="ECO:0000259" key="1">
    <source>
        <dbReference type="PROSITE" id="PS50878"/>
    </source>
</evidence>
<sequence>MSEKPRSNKPRRLADWLNPTGERKVHSLVDKIYKEKNLEIAWDKVRRNKGSGGVDGVNIKEFEKDVGKHLTRLHNELRTGDYHPAPVLQCSIPKAGQPGKVRFLGIPTIYDRVCQQAILNRLESIFEPVFDDASFGYRRGRLTKSALKKVWCEIEEGHEWIVDADLKNFFGSADREKIMILLNQQIADGKVLNLIKSILEAGCMLEDRHINEDKGVSQGGSLSPLISNILLTPFDREMRRKGYRLTRYSDDWVITCRTRREAESALRYAEKVLNKLGVRLHSKKTRIVNIRRGFEFLGYKIKRGSKPLRLSKDKIKSRIHAGQLYVYPTQKSITHFKEQIRKRTRRKAPLSTKELIAEINPIIRGWGNYYKKAHVRKLFNQLRGWIVRRLWSYRHK</sequence>
<proteinExistence type="predicted"/>
<dbReference type="PROSITE" id="PS50878">
    <property type="entry name" value="RT_POL"/>
    <property type="match status" value="1"/>
</dbReference>
<dbReference type="CDD" id="cd01651">
    <property type="entry name" value="RT_G2_intron"/>
    <property type="match status" value="1"/>
</dbReference>
<dbReference type="AlphaFoldDB" id="A0A2B4R461"/>
<dbReference type="NCBIfam" id="TIGR04416">
    <property type="entry name" value="group_II_RT_mat"/>
    <property type="match status" value="1"/>
</dbReference>
<accession>A0A2B4R461</accession>
<dbReference type="OrthoDB" id="6420582at2759"/>